<protein>
    <submittedName>
        <fullName evidence="2">Uncharacterized protein</fullName>
    </submittedName>
</protein>
<feature type="region of interest" description="Disordered" evidence="1">
    <location>
        <begin position="70"/>
        <end position="89"/>
    </location>
</feature>
<reference evidence="2" key="1">
    <citation type="submission" date="2019-02" db="EMBL/GenBank/DDBJ databases">
        <authorList>
            <person name="Gruber-Vodicka R. H."/>
            <person name="Seah K. B. B."/>
        </authorList>
    </citation>
    <scope>NUCLEOTIDE SEQUENCE</scope>
    <source>
        <strain evidence="2">BECK_DK47</strain>
    </source>
</reference>
<name>A0A450S384_9GAMM</name>
<proteinExistence type="predicted"/>
<gene>
    <name evidence="2" type="ORF">BECKDK2373B_GA0170837_101244</name>
</gene>
<sequence>MLFFKPHTLCRYPLGRLSCSPVGPFNFNQEKQMKKTNSTALFRLSVLGALVNWERLNHGELKSEPARLAARDSSPRLLQGSPAGQNHRKLVLRPQKQSIREIGGRSKLKSDHIVAYCLHARGCGLW</sequence>
<dbReference type="AlphaFoldDB" id="A0A450S384"/>
<evidence type="ECO:0000313" key="2">
    <source>
        <dbReference type="EMBL" id="VFJ46135.1"/>
    </source>
</evidence>
<evidence type="ECO:0000256" key="1">
    <source>
        <dbReference type="SAM" id="MobiDB-lite"/>
    </source>
</evidence>
<organism evidence="2">
    <name type="scientific">Candidatus Kentrum sp. DK</name>
    <dbReference type="NCBI Taxonomy" id="2126562"/>
    <lineage>
        <taxon>Bacteria</taxon>
        <taxon>Pseudomonadati</taxon>
        <taxon>Pseudomonadota</taxon>
        <taxon>Gammaproteobacteria</taxon>
        <taxon>Candidatus Kentrum</taxon>
    </lineage>
</organism>
<dbReference type="EMBL" id="CAADEX010000012">
    <property type="protein sequence ID" value="VFJ46135.1"/>
    <property type="molecule type" value="Genomic_DNA"/>
</dbReference>
<accession>A0A450S384</accession>